<gene>
    <name evidence="2" type="ORF">BT96DRAFT_52628</name>
</gene>
<protein>
    <recommendedName>
        <fullName evidence="1">CFA20 domain-containing protein</fullName>
    </recommendedName>
</protein>
<feature type="domain" description="CFA20" evidence="1">
    <location>
        <begin position="1"/>
        <end position="130"/>
    </location>
</feature>
<dbReference type="InterPro" id="IPR040441">
    <property type="entry name" value="CFA20/CFAP20DC"/>
</dbReference>
<dbReference type="Proteomes" id="UP000799118">
    <property type="component" value="Unassembled WGS sequence"/>
</dbReference>
<sequence>MFSAAVQPAIVSLFSSTGSNPLQLFSTHCDNSLPSDTFVLLNDRSKPQTNLVSGSSDESGFLLDQTVLHIHSPSLPKTYIQCPSQSGKELGLRHSWIHVQARNLGRDWSFEVGIADQVGRKGTLRFSTFQVCSVVFDE</sequence>
<dbReference type="OrthoDB" id="7486196at2759"/>
<dbReference type="EMBL" id="ML769393">
    <property type="protein sequence ID" value="KAE9407871.1"/>
    <property type="molecule type" value="Genomic_DNA"/>
</dbReference>
<evidence type="ECO:0000259" key="1">
    <source>
        <dbReference type="Pfam" id="PF05018"/>
    </source>
</evidence>
<reference evidence="2" key="1">
    <citation type="journal article" date="2019" name="Environ. Microbiol.">
        <title>Fungal ecological strategies reflected in gene transcription - a case study of two litter decomposers.</title>
        <authorList>
            <person name="Barbi F."/>
            <person name="Kohler A."/>
            <person name="Barry K."/>
            <person name="Baskaran P."/>
            <person name="Daum C."/>
            <person name="Fauchery L."/>
            <person name="Ihrmark K."/>
            <person name="Kuo A."/>
            <person name="LaButti K."/>
            <person name="Lipzen A."/>
            <person name="Morin E."/>
            <person name="Grigoriev I.V."/>
            <person name="Henrissat B."/>
            <person name="Lindahl B."/>
            <person name="Martin F."/>
        </authorList>
    </citation>
    <scope>NUCLEOTIDE SEQUENCE</scope>
    <source>
        <strain evidence="2">JB14</strain>
    </source>
</reference>
<organism evidence="2 3">
    <name type="scientific">Gymnopus androsaceus JB14</name>
    <dbReference type="NCBI Taxonomy" id="1447944"/>
    <lineage>
        <taxon>Eukaryota</taxon>
        <taxon>Fungi</taxon>
        <taxon>Dikarya</taxon>
        <taxon>Basidiomycota</taxon>
        <taxon>Agaricomycotina</taxon>
        <taxon>Agaricomycetes</taxon>
        <taxon>Agaricomycetidae</taxon>
        <taxon>Agaricales</taxon>
        <taxon>Marasmiineae</taxon>
        <taxon>Omphalotaceae</taxon>
        <taxon>Gymnopus</taxon>
    </lineage>
</organism>
<evidence type="ECO:0000313" key="2">
    <source>
        <dbReference type="EMBL" id="KAE9407871.1"/>
    </source>
</evidence>
<keyword evidence="3" id="KW-1185">Reference proteome</keyword>
<proteinExistence type="predicted"/>
<dbReference type="AlphaFoldDB" id="A0A6A4IB67"/>
<name>A0A6A4IB67_9AGAR</name>
<evidence type="ECO:0000313" key="3">
    <source>
        <dbReference type="Proteomes" id="UP000799118"/>
    </source>
</evidence>
<accession>A0A6A4IB67</accession>
<dbReference type="PANTHER" id="PTHR12458">
    <property type="entry name" value="ORF PROTEIN"/>
    <property type="match status" value="1"/>
</dbReference>
<dbReference type="Pfam" id="PF05018">
    <property type="entry name" value="CFA20_dom"/>
    <property type="match status" value="1"/>
</dbReference>
<dbReference type="InterPro" id="IPR007714">
    <property type="entry name" value="CFA20_dom"/>
</dbReference>